<gene>
    <name evidence="2" type="ORF">SCUD_LOCUS4758</name>
</gene>
<organism evidence="4">
    <name type="scientific">Schistosoma curassoni</name>
    <dbReference type="NCBI Taxonomy" id="6186"/>
    <lineage>
        <taxon>Eukaryota</taxon>
        <taxon>Metazoa</taxon>
        <taxon>Spiralia</taxon>
        <taxon>Lophotrochozoa</taxon>
        <taxon>Platyhelminthes</taxon>
        <taxon>Trematoda</taxon>
        <taxon>Digenea</taxon>
        <taxon>Strigeidida</taxon>
        <taxon>Schistosomatoidea</taxon>
        <taxon>Schistosomatidae</taxon>
        <taxon>Schistosoma</taxon>
    </lineage>
</organism>
<keyword evidence="3" id="KW-1185">Reference proteome</keyword>
<protein>
    <submittedName>
        <fullName evidence="4">DUF6451 domain-containing protein</fullName>
    </submittedName>
</protein>
<reference evidence="4" key="1">
    <citation type="submission" date="2016-06" db="UniProtKB">
        <authorList>
            <consortium name="WormBaseParasite"/>
        </authorList>
    </citation>
    <scope>IDENTIFICATION</scope>
</reference>
<evidence type="ECO:0000313" key="4">
    <source>
        <dbReference type="WBParaSite" id="SCUD_0000475801-mRNA-1"/>
    </source>
</evidence>
<dbReference type="PANTHER" id="PTHR47027:SF25">
    <property type="entry name" value="REVERSE TRANSCRIPTASE DOMAIN-CONTAINING PROTEIN"/>
    <property type="match status" value="1"/>
</dbReference>
<evidence type="ECO:0000313" key="2">
    <source>
        <dbReference type="EMBL" id="VDO90812.1"/>
    </source>
</evidence>
<dbReference type="WBParaSite" id="SCUD_0000475801-mRNA-1">
    <property type="protein sequence ID" value="SCUD_0000475801-mRNA-1"/>
    <property type="gene ID" value="SCUD_0000475801"/>
</dbReference>
<feature type="domain" description="DUF6451" evidence="1">
    <location>
        <begin position="77"/>
        <end position="109"/>
    </location>
</feature>
<dbReference type="Proteomes" id="UP000279833">
    <property type="component" value="Unassembled WGS sequence"/>
</dbReference>
<dbReference type="AlphaFoldDB" id="A0A183JPX1"/>
<accession>A0A183JPX1</accession>
<evidence type="ECO:0000259" key="1">
    <source>
        <dbReference type="Pfam" id="PF20049"/>
    </source>
</evidence>
<evidence type="ECO:0000313" key="3">
    <source>
        <dbReference type="Proteomes" id="UP000279833"/>
    </source>
</evidence>
<proteinExistence type="predicted"/>
<dbReference type="InterPro" id="IPR045609">
    <property type="entry name" value="DUF6451"/>
</dbReference>
<dbReference type="Pfam" id="PF20049">
    <property type="entry name" value="DUF6451"/>
    <property type="match status" value="1"/>
</dbReference>
<reference evidence="2 3" key="2">
    <citation type="submission" date="2018-11" db="EMBL/GenBank/DDBJ databases">
        <authorList>
            <consortium name="Pathogen Informatics"/>
        </authorList>
    </citation>
    <scope>NUCLEOTIDE SEQUENCE [LARGE SCALE GENOMIC DNA]</scope>
    <source>
        <strain evidence="2">Dakar</strain>
        <strain evidence="3">Dakar, Senegal</strain>
    </source>
</reference>
<dbReference type="PANTHER" id="PTHR47027">
    <property type="entry name" value="REVERSE TRANSCRIPTASE DOMAIN-CONTAINING PROTEIN"/>
    <property type="match status" value="1"/>
</dbReference>
<name>A0A183JPX1_9TREM</name>
<sequence length="158" mass="17334">MQMKVISVVAASAPVSLNIHMGGSTILKYSTENTNPISFDGKTLEEVKTFTYLDSIIDEQGGSDSEVKVGIGNAKAALLQLKNLWNSKQLSSNIKVRIFNTNVKAVLLYGAESWRTTTIIINTCASISKQLSTQDTECPLTRYYQLQPTVESNKEALI</sequence>
<dbReference type="EMBL" id="UZAK01006728">
    <property type="protein sequence ID" value="VDO90812.1"/>
    <property type="molecule type" value="Genomic_DNA"/>
</dbReference>